<reference evidence="1" key="1">
    <citation type="submission" date="2018-02" db="EMBL/GenBank/DDBJ databases">
        <title>Rhizophora mucronata_Transcriptome.</title>
        <authorList>
            <person name="Meera S.P."/>
            <person name="Sreeshan A."/>
            <person name="Augustine A."/>
        </authorList>
    </citation>
    <scope>NUCLEOTIDE SEQUENCE</scope>
    <source>
        <tissue evidence="1">Leaf</tissue>
    </source>
</reference>
<sequence length="26" mass="3062">MTTESLRITKTYLDNLLPNSPEPNWK</sequence>
<name>A0A2P2Q1I9_RHIMU</name>
<accession>A0A2P2Q1I9</accession>
<evidence type="ECO:0000313" key="1">
    <source>
        <dbReference type="EMBL" id="MBX60864.1"/>
    </source>
</evidence>
<dbReference type="AlphaFoldDB" id="A0A2P2Q1I9"/>
<dbReference type="EMBL" id="GGEC01080380">
    <property type="protein sequence ID" value="MBX60864.1"/>
    <property type="molecule type" value="Transcribed_RNA"/>
</dbReference>
<organism evidence="1">
    <name type="scientific">Rhizophora mucronata</name>
    <name type="common">Asiatic mangrove</name>
    <dbReference type="NCBI Taxonomy" id="61149"/>
    <lineage>
        <taxon>Eukaryota</taxon>
        <taxon>Viridiplantae</taxon>
        <taxon>Streptophyta</taxon>
        <taxon>Embryophyta</taxon>
        <taxon>Tracheophyta</taxon>
        <taxon>Spermatophyta</taxon>
        <taxon>Magnoliopsida</taxon>
        <taxon>eudicotyledons</taxon>
        <taxon>Gunneridae</taxon>
        <taxon>Pentapetalae</taxon>
        <taxon>rosids</taxon>
        <taxon>fabids</taxon>
        <taxon>Malpighiales</taxon>
        <taxon>Rhizophoraceae</taxon>
        <taxon>Rhizophora</taxon>
    </lineage>
</organism>
<protein>
    <submittedName>
        <fullName evidence="1">Uncharacterized protein</fullName>
    </submittedName>
</protein>
<proteinExistence type="predicted"/>